<organism evidence="7 8">
    <name type="scientific">Pedobacter steynii</name>
    <dbReference type="NCBI Taxonomy" id="430522"/>
    <lineage>
        <taxon>Bacteria</taxon>
        <taxon>Pseudomonadati</taxon>
        <taxon>Bacteroidota</taxon>
        <taxon>Sphingobacteriia</taxon>
        <taxon>Sphingobacteriales</taxon>
        <taxon>Sphingobacteriaceae</taxon>
        <taxon>Pedobacter</taxon>
    </lineage>
</organism>
<accession>A0A1G9S6H8</accession>
<keyword evidence="3" id="KW-1015">Disulfide bond</keyword>
<feature type="signal peptide" evidence="5">
    <location>
        <begin position="1"/>
        <end position="18"/>
    </location>
</feature>
<dbReference type="InterPro" id="IPR036249">
    <property type="entry name" value="Thioredoxin-like_sf"/>
</dbReference>
<dbReference type="GO" id="GO:0016491">
    <property type="term" value="F:oxidoreductase activity"/>
    <property type="evidence" value="ECO:0007669"/>
    <property type="project" value="InterPro"/>
</dbReference>
<dbReference type="PROSITE" id="PS51352">
    <property type="entry name" value="THIOREDOXIN_2"/>
    <property type="match status" value="1"/>
</dbReference>
<dbReference type="SUPFAM" id="SSF52833">
    <property type="entry name" value="Thioredoxin-like"/>
    <property type="match status" value="1"/>
</dbReference>
<keyword evidence="5" id="KW-0732">Signal</keyword>
<evidence type="ECO:0000256" key="1">
    <source>
        <dbReference type="ARBA" id="ARBA00004196"/>
    </source>
</evidence>
<feature type="domain" description="Thioredoxin" evidence="6">
    <location>
        <begin position="235"/>
        <end position="375"/>
    </location>
</feature>
<dbReference type="Pfam" id="PF00578">
    <property type="entry name" value="AhpC-TSA"/>
    <property type="match status" value="1"/>
</dbReference>
<dbReference type="Pfam" id="PF14289">
    <property type="entry name" value="DUF4369"/>
    <property type="match status" value="1"/>
</dbReference>
<dbReference type="Gene3D" id="3.40.30.10">
    <property type="entry name" value="Glutaredoxin"/>
    <property type="match status" value="1"/>
</dbReference>
<evidence type="ECO:0000256" key="3">
    <source>
        <dbReference type="ARBA" id="ARBA00023157"/>
    </source>
</evidence>
<dbReference type="PANTHER" id="PTHR42852">
    <property type="entry name" value="THIOL:DISULFIDE INTERCHANGE PROTEIN DSBE"/>
    <property type="match status" value="1"/>
</dbReference>
<dbReference type="PROSITE" id="PS00194">
    <property type="entry name" value="THIOREDOXIN_1"/>
    <property type="match status" value="1"/>
</dbReference>
<comment type="subcellular location">
    <subcellularLocation>
        <location evidence="1">Cell envelope</location>
    </subcellularLocation>
</comment>
<keyword evidence="4" id="KW-0676">Redox-active center</keyword>
<dbReference type="PANTHER" id="PTHR42852:SF6">
    <property type="entry name" value="THIOL:DISULFIDE INTERCHANGE PROTEIN DSBE"/>
    <property type="match status" value="1"/>
</dbReference>
<dbReference type="STRING" id="430522.BFS30_02565"/>
<dbReference type="InterPro" id="IPR013766">
    <property type="entry name" value="Thioredoxin_domain"/>
</dbReference>
<keyword evidence="8" id="KW-1185">Reference proteome</keyword>
<evidence type="ECO:0000313" key="7">
    <source>
        <dbReference type="EMBL" id="SDM31113.1"/>
    </source>
</evidence>
<evidence type="ECO:0000256" key="4">
    <source>
        <dbReference type="ARBA" id="ARBA00023284"/>
    </source>
</evidence>
<dbReference type="InterPro" id="IPR000866">
    <property type="entry name" value="AhpC/TSA"/>
</dbReference>
<evidence type="ECO:0000259" key="6">
    <source>
        <dbReference type="PROSITE" id="PS51352"/>
    </source>
</evidence>
<evidence type="ECO:0000256" key="2">
    <source>
        <dbReference type="ARBA" id="ARBA00022748"/>
    </source>
</evidence>
<protein>
    <submittedName>
        <fullName evidence="7">Peroxiredoxin</fullName>
    </submittedName>
</protein>
<name>A0A1G9S6H8_9SPHI</name>
<gene>
    <name evidence="7" type="ORF">SAMN05421820_103483</name>
</gene>
<dbReference type="GO" id="GO:0030313">
    <property type="term" value="C:cell envelope"/>
    <property type="evidence" value="ECO:0007669"/>
    <property type="project" value="UniProtKB-SubCell"/>
</dbReference>
<feature type="chain" id="PRO_5010336135" evidence="5">
    <location>
        <begin position="19"/>
        <end position="375"/>
    </location>
</feature>
<dbReference type="GO" id="GO:0017004">
    <property type="term" value="P:cytochrome complex assembly"/>
    <property type="evidence" value="ECO:0007669"/>
    <property type="project" value="UniProtKB-KW"/>
</dbReference>
<reference evidence="8" key="1">
    <citation type="submission" date="2016-10" db="EMBL/GenBank/DDBJ databases">
        <authorList>
            <person name="Varghese N."/>
            <person name="Submissions S."/>
        </authorList>
    </citation>
    <scope>NUCLEOTIDE SEQUENCE [LARGE SCALE GENOMIC DNA]</scope>
    <source>
        <strain evidence="8">DSM 19110</strain>
    </source>
</reference>
<dbReference type="EMBL" id="FNGY01000003">
    <property type="protein sequence ID" value="SDM31113.1"/>
    <property type="molecule type" value="Genomic_DNA"/>
</dbReference>
<evidence type="ECO:0000256" key="5">
    <source>
        <dbReference type="SAM" id="SignalP"/>
    </source>
</evidence>
<dbReference type="InterPro" id="IPR050553">
    <property type="entry name" value="Thioredoxin_ResA/DsbE_sf"/>
</dbReference>
<proteinExistence type="predicted"/>
<sequence length="375" mass="41028">MKKLVFTLICAVPVLANAQNAAFNLKGEVAKAAAGSKAYLSYRQDGAMVKDSAILKNGIFNFKGQVSGPTSAKITFDQQGKNVASKNPDVLSFYLDKGDIALKAKDSVKNALITGSAINAEHAVYLKAVAAPEKIINGLNAEWAAASNEQKQKEEFVKSLQSRHKPAADEKLKIQEGFIAQHPDSYFSLVALKESSEYDMEVAKVEPKFLALTKRLRESKAGLDFAKQIEIAKATAVGAVAPDFTQNDVNDKPVKLSEFRGKYVLLDFWASWCGPCRAENPNVVAAYNKYKEKNFTVLGVSLDQPGKKDNWLNAIKTDGLTWTQLSDLQGWNNAASKLYGVKGIPQNYLIDPAGKIVAANLRGEELHKKLEELMK</sequence>
<dbReference type="AlphaFoldDB" id="A0A1G9S6H8"/>
<dbReference type="RefSeq" id="WP_074606247.1">
    <property type="nucleotide sequence ID" value="NZ_FNGY01000003.1"/>
</dbReference>
<evidence type="ECO:0000313" key="8">
    <source>
        <dbReference type="Proteomes" id="UP000183200"/>
    </source>
</evidence>
<dbReference type="Proteomes" id="UP000183200">
    <property type="component" value="Unassembled WGS sequence"/>
</dbReference>
<dbReference type="CDD" id="cd02966">
    <property type="entry name" value="TlpA_like_family"/>
    <property type="match status" value="1"/>
</dbReference>
<dbReference type="OrthoDB" id="750178at2"/>
<dbReference type="GO" id="GO:0016209">
    <property type="term" value="F:antioxidant activity"/>
    <property type="evidence" value="ECO:0007669"/>
    <property type="project" value="InterPro"/>
</dbReference>
<dbReference type="InterPro" id="IPR017937">
    <property type="entry name" value="Thioredoxin_CS"/>
</dbReference>
<keyword evidence="2" id="KW-0201">Cytochrome c-type biogenesis</keyword>
<dbReference type="InterPro" id="IPR025380">
    <property type="entry name" value="DUF4369"/>
</dbReference>